<evidence type="ECO:0000256" key="2">
    <source>
        <dbReference type="ARBA" id="ARBA00006086"/>
    </source>
</evidence>
<dbReference type="Pfam" id="PF23925">
    <property type="entry name" value="A-sol_ELP1"/>
    <property type="match status" value="1"/>
</dbReference>
<dbReference type="GO" id="GO:0005634">
    <property type="term" value="C:nucleus"/>
    <property type="evidence" value="ECO:0007669"/>
    <property type="project" value="UniProtKB-SubCell"/>
</dbReference>
<comment type="caution">
    <text evidence="12">The sequence shown here is derived from an EMBL/GenBank/DDBJ whole genome shotgun (WGS) entry which is preliminary data.</text>
</comment>
<organism evidence="12 13">
    <name type="scientific">Trichonephila clavata</name>
    <name type="common">Joro spider</name>
    <name type="synonym">Nephila clavata</name>
    <dbReference type="NCBI Taxonomy" id="2740835"/>
    <lineage>
        <taxon>Eukaryota</taxon>
        <taxon>Metazoa</taxon>
        <taxon>Ecdysozoa</taxon>
        <taxon>Arthropoda</taxon>
        <taxon>Chelicerata</taxon>
        <taxon>Arachnida</taxon>
        <taxon>Araneae</taxon>
        <taxon>Araneomorphae</taxon>
        <taxon>Entelegynae</taxon>
        <taxon>Araneoidea</taxon>
        <taxon>Nephilidae</taxon>
        <taxon>Trichonephila</taxon>
    </lineage>
</organism>
<dbReference type="Pfam" id="PF23936">
    <property type="entry name" value="HB_ELP1"/>
    <property type="match status" value="1"/>
</dbReference>
<feature type="domain" description="ELP1 first N-terminal beta-propeller" evidence="7">
    <location>
        <begin position="23"/>
        <end position="350"/>
    </location>
</feature>
<comment type="function">
    <text evidence="6">Component of the elongator complex which is required for multiple tRNA modifications, including mcm5U (5-methoxycarbonylmethyl uridine), mcm5s2U (5-methoxycarbonylmethyl-2-thiouridine), and ncm5U (5-carbamoylmethyl uridine). The elongator complex catalyzes formation of carboxymethyluridine in the wobble base at position 34 in tRNAs.</text>
</comment>
<dbReference type="InterPro" id="IPR056164">
    <property type="entry name" value="Beta-prop_ELP1_1st"/>
</dbReference>
<dbReference type="Gene3D" id="2.130.10.10">
    <property type="entry name" value="YVTN repeat-like/Quinoprotein amine dehydrogenase"/>
    <property type="match status" value="1"/>
</dbReference>
<dbReference type="InterPro" id="IPR036322">
    <property type="entry name" value="WD40_repeat_dom_sf"/>
</dbReference>
<dbReference type="Proteomes" id="UP000887116">
    <property type="component" value="Unassembled WGS sequence"/>
</dbReference>
<feature type="domain" description="ELP1 TPR" evidence="9">
    <location>
        <begin position="931"/>
        <end position="1089"/>
    </location>
</feature>
<keyword evidence="4" id="KW-0819">tRNA processing</keyword>
<feature type="domain" description="ELP1 alpha-solenoid" evidence="10">
    <location>
        <begin position="722"/>
        <end position="924"/>
    </location>
</feature>
<dbReference type="GO" id="GO:0033588">
    <property type="term" value="C:elongator holoenzyme complex"/>
    <property type="evidence" value="ECO:0007669"/>
    <property type="project" value="InterPro"/>
</dbReference>
<reference evidence="12" key="1">
    <citation type="submission" date="2020-07" db="EMBL/GenBank/DDBJ databases">
        <title>Multicomponent nature underlies the extraordinary mechanical properties of spider dragline silk.</title>
        <authorList>
            <person name="Kono N."/>
            <person name="Nakamura H."/>
            <person name="Mori M."/>
            <person name="Yoshida Y."/>
            <person name="Ohtoshi R."/>
            <person name="Malay A.D."/>
            <person name="Moran D.A.P."/>
            <person name="Tomita M."/>
            <person name="Numata K."/>
            <person name="Arakawa K."/>
        </authorList>
    </citation>
    <scope>NUCLEOTIDE SEQUENCE</scope>
</reference>
<keyword evidence="13" id="KW-1185">Reference proteome</keyword>
<proteinExistence type="inferred from homology"/>
<gene>
    <name evidence="12" type="primary">ELP1</name>
    <name evidence="12" type="ORF">TNCT_26641</name>
</gene>
<dbReference type="GO" id="GO:0005829">
    <property type="term" value="C:cytosol"/>
    <property type="evidence" value="ECO:0007669"/>
    <property type="project" value="TreeGrafter"/>
</dbReference>
<evidence type="ECO:0000256" key="4">
    <source>
        <dbReference type="ARBA" id="ARBA00022694"/>
    </source>
</evidence>
<feature type="domain" description="ELP1 N-terminal second beta-propeller" evidence="8">
    <location>
        <begin position="394"/>
        <end position="698"/>
    </location>
</feature>
<evidence type="ECO:0000259" key="7">
    <source>
        <dbReference type="Pfam" id="PF04762"/>
    </source>
</evidence>
<dbReference type="InterPro" id="IPR056165">
    <property type="entry name" value="Beta-prop_ELP1_2nd"/>
</dbReference>
<evidence type="ECO:0000256" key="1">
    <source>
        <dbReference type="ARBA" id="ARBA00005043"/>
    </source>
</evidence>
<dbReference type="EMBL" id="BMAO01001557">
    <property type="protein sequence ID" value="GFQ74350.1"/>
    <property type="molecule type" value="Genomic_DNA"/>
</dbReference>
<evidence type="ECO:0000259" key="9">
    <source>
        <dbReference type="Pfam" id="PF23878"/>
    </source>
</evidence>
<feature type="domain" description="ELP1 three-helical bundle" evidence="11">
    <location>
        <begin position="1102"/>
        <end position="1269"/>
    </location>
</feature>
<dbReference type="GO" id="GO:0002926">
    <property type="term" value="P:tRNA wobble base 5-methoxycarbonylmethyl-2-thiouridinylation"/>
    <property type="evidence" value="ECO:0007669"/>
    <property type="project" value="TreeGrafter"/>
</dbReference>
<keyword evidence="3 6" id="KW-0963">Cytoplasm</keyword>
<dbReference type="Pfam" id="PF23797">
    <property type="entry name" value="Beta-prop_ELP1_2nd"/>
    <property type="match status" value="1"/>
</dbReference>
<name>A0A8X6F958_TRICU</name>
<dbReference type="InterPro" id="IPR015943">
    <property type="entry name" value="WD40/YVTN_repeat-like_dom_sf"/>
</dbReference>
<evidence type="ECO:0000256" key="5">
    <source>
        <dbReference type="ARBA" id="ARBA00029535"/>
    </source>
</evidence>
<evidence type="ECO:0000259" key="8">
    <source>
        <dbReference type="Pfam" id="PF23797"/>
    </source>
</evidence>
<comment type="similarity">
    <text evidence="2 6">Belongs to the ELP1/IKA1 family.</text>
</comment>
<dbReference type="GO" id="GO:0000049">
    <property type="term" value="F:tRNA binding"/>
    <property type="evidence" value="ECO:0007669"/>
    <property type="project" value="TreeGrafter"/>
</dbReference>
<dbReference type="InterPro" id="IPR056167">
    <property type="entry name" value="A-sol_ELP1"/>
</dbReference>
<evidence type="ECO:0000313" key="13">
    <source>
        <dbReference type="Proteomes" id="UP000887116"/>
    </source>
</evidence>
<evidence type="ECO:0000259" key="11">
    <source>
        <dbReference type="Pfam" id="PF23936"/>
    </source>
</evidence>
<dbReference type="PIRSF" id="PIRSF017233">
    <property type="entry name" value="IKAP"/>
    <property type="match status" value="1"/>
</dbReference>
<sequence length="1329" mass="151782">MLENFIFRSKMKNLKLLNTKKESTLPADNFCIDFDKNVFIGAPKTLYCLKNSSEIELCTEVISEIEENGSYIVGMEFLFESNSIFIANSSGDLYLYNVDEKEISSVGFVETRVESFAWSPDQEFLILLTGSNTLILMTKDFDAITEKDLCTDEFGESKPINVGWGSKTTQFHGSEGKQAAHIKEKEPKQALPYDDRKPRISWRRDGEYFVTSSVDETKGYRLLRIWNQEAILQFTSEIVEGLEEPIAWRPLGNVIACSQQCPNKHQIIFFEKNGLRHGEFTLPFKPNTFKVSTLSWNSDSSILLVVAEELVDNPTDFHVMVWTSSNYHWFLKQKFLLNISTLYKPLIVKWSSFHANELQCYNQSSGDLYSFKWTCSIFHAACSNECDDSIVASIDNDKLLISPFGKLVVPPPMCGYMFSVTSSIQAVFFAPNIPAFAAYLGNSKLMIFKKGSSSIVHEGCDLKLVAAGGNGFKSQVEPYSLHACYDIKLSKDCTSMFELYHWTFTEKNIMCVGWYKQDSKNAKYCILSFDISTTSLDSNLQIVGRILTQFDVPIIGMCSNENGNIVAVQLDNGQVFQICIENLDSLFEGLHVNKPWLCDNGKELILSQPCPNMSVISISGKDYFLGLSEKYNLFCNDSIILSGCTSYYIQEEFLLATTVDHVLKCFSKKSDVPDAIMKNNPLPSNVQSQRTEKGARIIIAPYNRTSVILQMPRGNLETIHPRALVLSSICKYLDDLQFGKAADLAKRQRIDLNMLYDHNPQQFLSHIDKVIEQINSPSDLNLLIASLKNEDIRTTMYPLTFKEIDLNSSSSYDNKINIICDAIRKVLDTTNDNRYYHTLLATFVKKEPSELDLALIRLKVLKDSSDSKNVRESVDKALNFLLYLVDVHELRNTALGTYDLEIAIMVEQKSQRDPKEFLPFYNMLQQLEENYRKFKIDMHLNRYKEALQHISKCEDAFPECLQLIKNQRLYTEALYLFPSSSSQFKAIWSEYGNYLMTKRYFDEAGIIFTRCEMHEKALMAYKESLNWQMILCSAVKLNYAENKISCLCHELSEKLKSCQRYLDAAHLLEHYVKDPEEAIVTLIDGCEWNMAILMMSKYNRHDLAESHFIPTLKEHHINLKSHLEQLLETFSKHSERLKYLRTQKKIKAEESSTMKFVDDELFSDVGSVTDVASSCAESRASGSIMTRKSSKSRRRQKLKKYRLKEGSADEDLALIAALAEIITKVDTLKDNFLNTLKAMLHYGFDEATRKLQELMILVTSTIEKEIPNIWNPLENIGSTTEMKFGPDSTVNSITATLQSDNKMTEPTIKDPELAAPPWRNIDISLQMFI</sequence>
<evidence type="ECO:0000256" key="6">
    <source>
        <dbReference type="PIRNR" id="PIRNR017233"/>
    </source>
</evidence>
<dbReference type="Pfam" id="PF23878">
    <property type="entry name" value="TPR_ELP1"/>
    <property type="match status" value="1"/>
</dbReference>
<dbReference type="InterPro" id="IPR006849">
    <property type="entry name" value="Elp1"/>
</dbReference>
<comment type="pathway">
    <text evidence="1">tRNA modification; 5-methoxycarbonylmethyl-2-thiouridine-tRNA biosynthesis.</text>
</comment>
<dbReference type="InterPro" id="IPR056166">
    <property type="entry name" value="TPR_ELP1"/>
</dbReference>
<dbReference type="SUPFAM" id="SSF50978">
    <property type="entry name" value="WD40 repeat-like"/>
    <property type="match status" value="1"/>
</dbReference>
<dbReference type="Pfam" id="PF04762">
    <property type="entry name" value="Beta-prop_ELP1_1st"/>
    <property type="match status" value="1"/>
</dbReference>
<comment type="subcellular location">
    <subcellularLocation>
        <location evidence="6">Cytoplasm</location>
    </subcellularLocation>
    <subcellularLocation>
        <location evidence="6">Nucleus</location>
    </subcellularLocation>
</comment>
<dbReference type="SUPFAM" id="SSF82171">
    <property type="entry name" value="DPP6 N-terminal domain-like"/>
    <property type="match status" value="1"/>
</dbReference>
<dbReference type="OrthoDB" id="40048at2759"/>
<evidence type="ECO:0000256" key="3">
    <source>
        <dbReference type="ARBA" id="ARBA00022490"/>
    </source>
</evidence>
<dbReference type="PANTHER" id="PTHR12747">
    <property type="entry name" value="ELONGATOR COMPLEX PROTEIN 1"/>
    <property type="match status" value="1"/>
</dbReference>
<evidence type="ECO:0000313" key="12">
    <source>
        <dbReference type="EMBL" id="GFQ74350.1"/>
    </source>
</evidence>
<protein>
    <recommendedName>
        <fullName evidence="5 6">Elongator complex protein 1</fullName>
    </recommendedName>
</protein>
<accession>A0A8X6F958</accession>
<keyword evidence="6" id="KW-0539">Nucleus</keyword>
<evidence type="ECO:0000259" key="10">
    <source>
        <dbReference type="Pfam" id="PF23925"/>
    </source>
</evidence>
<dbReference type="InterPro" id="IPR056169">
    <property type="entry name" value="HB_ELP1"/>
</dbReference>
<dbReference type="PANTHER" id="PTHR12747:SF0">
    <property type="entry name" value="ELONGATOR COMPLEX PROTEIN 1"/>
    <property type="match status" value="1"/>
</dbReference>